<comment type="caution">
    <text evidence="4">The sequence shown here is derived from an EMBL/GenBank/DDBJ whole genome shotgun (WGS) entry which is preliminary data.</text>
</comment>
<protein>
    <recommendedName>
        <fullName evidence="6">Vps16 C-terminal domain-containing protein</fullName>
    </recommendedName>
</protein>
<dbReference type="Proteomes" id="UP000469452">
    <property type="component" value="Unassembled WGS sequence"/>
</dbReference>
<reference evidence="4 5" key="1">
    <citation type="submission" date="2019-06" db="EMBL/GenBank/DDBJ databases">
        <title>Genomics analysis of Aphanomyces spp. identifies a new class of oomycete effector associated with host adaptation.</title>
        <authorList>
            <person name="Gaulin E."/>
        </authorList>
    </citation>
    <scope>NUCLEOTIDE SEQUENCE [LARGE SCALE GENOMIC DNA]</scope>
    <source>
        <strain evidence="4 5">E</strain>
    </source>
</reference>
<dbReference type="EMBL" id="VJMI01011700">
    <property type="protein sequence ID" value="KAF0752092.1"/>
    <property type="molecule type" value="Genomic_DNA"/>
</dbReference>
<dbReference type="GO" id="GO:0016236">
    <property type="term" value="P:macroautophagy"/>
    <property type="evidence" value="ECO:0007669"/>
    <property type="project" value="TreeGrafter"/>
</dbReference>
<dbReference type="AlphaFoldDB" id="A0A6A5A0T0"/>
<dbReference type="GO" id="GO:0034058">
    <property type="term" value="P:endosomal vesicle fusion"/>
    <property type="evidence" value="ECO:0007669"/>
    <property type="project" value="TreeGrafter"/>
</dbReference>
<sequence length="131" mass="15611">ISLYAEFMPSYLVKFLQTSAFVPLEKAYQFCSERSPPLWDAMIFILGRMGQQKKALDFILTQLQNVKQAIQFVQDNGDELWDYLVEISLTNRGYIEELLEYASDHQIDPIKIMRKVRQRSFRLDKYPFRYL</sequence>
<proteinExistence type="predicted"/>
<keyword evidence="2" id="KW-0653">Protein transport</keyword>
<dbReference type="PANTHER" id="PTHR12616">
    <property type="entry name" value="VACUOLAR PROTEIN SORTING VPS41"/>
    <property type="match status" value="1"/>
</dbReference>
<dbReference type="VEuPathDB" id="FungiDB:H257_11760"/>
<evidence type="ECO:0008006" key="6">
    <source>
        <dbReference type="Google" id="ProtNLM"/>
    </source>
</evidence>
<dbReference type="PANTHER" id="PTHR12616:SF1">
    <property type="entry name" value="VACUOLAR PROTEIN SORTING-ASSOCIATED PROTEIN 41 HOMOLOG"/>
    <property type="match status" value="1"/>
</dbReference>
<evidence type="ECO:0000256" key="2">
    <source>
        <dbReference type="ARBA" id="ARBA00022927"/>
    </source>
</evidence>
<dbReference type="PROSITE" id="PS50236">
    <property type="entry name" value="CHCR"/>
    <property type="match status" value="1"/>
</dbReference>
<dbReference type="GO" id="GO:0005770">
    <property type="term" value="C:late endosome"/>
    <property type="evidence" value="ECO:0007669"/>
    <property type="project" value="TreeGrafter"/>
</dbReference>
<dbReference type="Pfam" id="PF23556">
    <property type="entry name" value="TPR_Vps41"/>
    <property type="match status" value="1"/>
</dbReference>
<dbReference type="InterPro" id="IPR045111">
    <property type="entry name" value="Vps41/Vps8"/>
</dbReference>
<dbReference type="Gene3D" id="1.25.40.10">
    <property type="entry name" value="Tetratricopeptide repeat domain"/>
    <property type="match status" value="1"/>
</dbReference>
<feature type="non-terminal residue" evidence="4">
    <location>
        <position position="1"/>
    </location>
</feature>
<dbReference type="InterPro" id="IPR000547">
    <property type="entry name" value="Clathrin_H-chain/VPS_repeat"/>
</dbReference>
<dbReference type="GO" id="GO:0006623">
    <property type="term" value="P:protein targeting to vacuole"/>
    <property type="evidence" value="ECO:0007669"/>
    <property type="project" value="InterPro"/>
</dbReference>
<evidence type="ECO:0000256" key="3">
    <source>
        <dbReference type="PROSITE-ProRule" id="PRU01006"/>
    </source>
</evidence>
<evidence type="ECO:0000313" key="5">
    <source>
        <dbReference type="Proteomes" id="UP000469452"/>
    </source>
</evidence>
<feature type="repeat" description="CHCR" evidence="3">
    <location>
        <begin position="1"/>
        <end position="100"/>
    </location>
</feature>
<accession>A0A6A5A0T0</accession>
<organism evidence="4 5">
    <name type="scientific">Aphanomyces astaci</name>
    <name type="common">Crayfish plague agent</name>
    <dbReference type="NCBI Taxonomy" id="112090"/>
    <lineage>
        <taxon>Eukaryota</taxon>
        <taxon>Sar</taxon>
        <taxon>Stramenopiles</taxon>
        <taxon>Oomycota</taxon>
        <taxon>Saprolegniomycetes</taxon>
        <taxon>Saprolegniales</taxon>
        <taxon>Verrucalvaceae</taxon>
        <taxon>Aphanomyces</taxon>
    </lineage>
</organism>
<name>A0A6A5A0T0_APHAT</name>
<dbReference type="GO" id="GO:0030897">
    <property type="term" value="C:HOPS complex"/>
    <property type="evidence" value="ECO:0007669"/>
    <property type="project" value="TreeGrafter"/>
</dbReference>
<dbReference type="InterPro" id="IPR011990">
    <property type="entry name" value="TPR-like_helical_dom_sf"/>
</dbReference>
<evidence type="ECO:0000256" key="1">
    <source>
        <dbReference type="ARBA" id="ARBA00022448"/>
    </source>
</evidence>
<keyword evidence="1" id="KW-0813">Transport</keyword>
<dbReference type="GO" id="GO:0009267">
    <property type="term" value="P:cellular response to starvation"/>
    <property type="evidence" value="ECO:0007669"/>
    <property type="project" value="TreeGrafter"/>
</dbReference>
<gene>
    <name evidence="4" type="ORF">AaE_006163</name>
</gene>
<evidence type="ECO:0000313" key="4">
    <source>
        <dbReference type="EMBL" id="KAF0752092.1"/>
    </source>
</evidence>